<protein>
    <submittedName>
        <fullName evidence="2">Uncharacterized protein</fullName>
    </submittedName>
</protein>
<evidence type="ECO:0000256" key="1">
    <source>
        <dbReference type="SAM" id="SignalP"/>
    </source>
</evidence>
<gene>
    <name evidence="2" type="ordered locus">Sinac_3806</name>
</gene>
<accession>L0DF82</accession>
<keyword evidence="3" id="KW-1185">Reference proteome</keyword>
<dbReference type="STRING" id="886293.Sinac_3806"/>
<feature type="chain" id="PRO_5003940792" evidence="1">
    <location>
        <begin position="31"/>
        <end position="113"/>
    </location>
</feature>
<keyword evidence="1" id="KW-0732">Signal</keyword>
<feature type="signal peptide" evidence="1">
    <location>
        <begin position="1"/>
        <end position="30"/>
    </location>
</feature>
<name>L0DF82_SINAD</name>
<dbReference type="OrthoDB" id="9908446at2"/>
<sequence>MIRGNLKANLFSAFCLAAFAVALSAAPTQAGRSVTLAEADNVQGAACSGPASTMSAWCSIECTWLCFSTGCTSCGCPQTADIGTSGIYTFYTEPCGVAGCGSKPSYLGPCTGS</sequence>
<evidence type="ECO:0000313" key="3">
    <source>
        <dbReference type="Proteomes" id="UP000010798"/>
    </source>
</evidence>
<proteinExistence type="predicted"/>
<dbReference type="KEGG" id="saci:Sinac_3806"/>
<dbReference type="RefSeq" id="WP_015247178.1">
    <property type="nucleotide sequence ID" value="NC_019892.1"/>
</dbReference>
<dbReference type="HOGENOM" id="CLU_2131863_0_0_0"/>
<dbReference type="EMBL" id="CP003364">
    <property type="protein sequence ID" value="AGA28039.1"/>
    <property type="molecule type" value="Genomic_DNA"/>
</dbReference>
<reference evidence="2 3" key="1">
    <citation type="submission" date="2012-02" db="EMBL/GenBank/DDBJ databases">
        <title>Complete sequence of chromosome of Singulisphaera acidiphila DSM 18658.</title>
        <authorList>
            <consortium name="US DOE Joint Genome Institute (JGI-PGF)"/>
            <person name="Lucas S."/>
            <person name="Copeland A."/>
            <person name="Lapidus A."/>
            <person name="Glavina del Rio T."/>
            <person name="Dalin E."/>
            <person name="Tice H."/>
            <person name="Bruce D."/>
            <person name="Goodwin L."/>
            <person name="Pitluck S."/>
            <person name="Peters L."/>
            <person name="Ovchinnikova G."/>
            <person name="Chertkov O."/>
            <person name="Kyrpides N."/>
            <person name="Mavromatis K."/>
            <person name="Ivanova N."/>
            <person name="Brettin T."/>
            <person name="Detter J.C."/>
            <person name="Han C."/>
            <person name="Larimer F."/>
            <person name="Land M."/>
            <person name="Hauser L."/>
            <person name="Markowitz V."/>
            <person name="Cheng J.-F."/>
            <person name="Hugenholtz P."/>
            <person name="Woyke T."/>
            <person name="Wu D."/>
            <person name="Tindall B."/>
            <person name="Pomrenke H."/>
            <person name="Brambilla E."/>
            <person name="Klenk H.-P."/>
            <person name="Eisen J.A."/>
        </authorList>
    </citation>
    <scope>NUCLEOTIDE SEQUENCE [LARGE SCALE GENOMIC DNA]</scope>
    <source>
        <strain evidence="3">ATCC BAA-1392 / DSM 18658 / VKM B-2454 / MOB10</strain>
    </source>
</reference>
<dbReference type="AlphaFoldDB" id="L0DF82"/>
<dbReference type="Proteomes" id="UP000010798">
    <property type="component" value="Chromosome"/>
</dbReference>
<organism evidence="2 3">
    <name type="scientific">Singulisphaera acidiphila (strain ATCC BAA-1392 / DSM 18658 / VKM B-2454 / MOB10)</name>
    <dbReference type="NCBI Taxonomy" id="886293"/>
    <lineage>
        <taxon>Bacteria</taxon>
        <taxon>Pseudomonadati</taxon>
        <taxon>Planctomycetota</taxon>
        <taxon>Planctomycetia</taxon>
        <taxon>Isosphaerales</taxon>
        <taxon>Isosphaeraceae</taxon>
        <taxon>Singulisphaera</taxon>
    </lineage>
</organism>
<evidence type="ECO:0000313" key="2">
    <source>
        <dbReference type="EMBL" id="AGA28039.1"/>
    </source>
</evidence>